<accession>A0A4V3GUD4</accession>
<dbReference type="InterPro" id="IPR029024">
    <property type="entry name" value="TerB-like"/>
</dbReference>
<dbReference type="Proteomes" id="UP000294489">
    <property type="component" value="Unassembled WGS sequence"/>
</dbReference>
<dbReference type="RefSeq" id="WP_134017312.1">
    <property type="nucleotide sequence ID" value="NZ_SOEC01000005.1"/>
</dbReference>
<dbReference type="SUPFAM" id="SSF158682">
    <property type="entry name" value="TerB-like"/>
    <property type="match status" value="1"/>
</dbReference>
<evidence type="ECO:0000313" key="1">
    <source>
        <dbReference type="EMBL" id="TDX30411.1"/>
    </source>
</evidence>
<dbReference type="OrthoDB" id="5459344at2"/>
<proteinExistence type="predicted"/>
<protein>
    <submittedName>
        <fullName evidence="1">Uncharacterized membrane protein YebE (DUF533 family)</fullName>
    </submittedName>
</protein>
<dbReference type="Gene3D" id="1.10.3680.10">
    <property type="entry name" value="TerB-like"/>
    <property type="match status" value="1"/>
</dbReference>
<dbReference type="EMBL" id="SOEC01000005">
    <property type="protein sequence ID" value="TDX30411.1"/>
    <property type="molecule type" value="Genomic_DNA"/>
</dbReference>
<name>A0A4V3GUD4_9GAMM</name>
<dbReference type="CDD" id="cd07178">
    <property type="entry name" value="terB_like_YebE"/>
    <property type="match status" value="1"/>
</dbReference>
<organism evidence="1 2">
    <name type="scientific">Modicisalibacter xianhensis</name>
    <dbReference type="NCBI Taxonomy" id="442341"/>
    <lineage>
        <taxon>Bacteria</taxon>
        <taxon>Pseudomonadati</taxon>
        <taxon>Pseudomonadota</taxon>
        <taxon>Gammaproteobacteria</taxon>
        <taxon>Oceanospirillales</taxon>
        <taxon>Halomonadaceae</taxon>
        <taxon>Modicisalibacter</taxon>
    </lineage>
</organism>
<dbReference type="Pfam" id="PF04391">
    <property type="entry name" value="DUF533"/>
    <property type="match status" value="1"/>
</dbReference>
<evidence type="ECO:0000313" key="2">
    <source>
        <dbReference type="Proteomes" id="UP000294489"/>
    </source>
</evidence>
<comment type="caution">
    <text evidence="1">The sequence shown here is derived from an EMBL/GenBank/DDBJ whole genome shotgun (WGS) entry which is preliminary data.</text>
</comment>
<dbReference type="AlphaFoldDB" id="A0A4V3GUD4"/>
<gene>
    <name evidence="1" type="ORF">DFO67_105200</name>
</gene>
<dbReference type="InterPro" id="IPR007486">
    <property type="entry name" value="YebE"/>
</dbReference>
<reference evidence="1 2" key="1">
    <citation type="submission" date="2019-03" db="EMBL/GenBank/DDBJ databases">
        <title>Freshwater and sediment microbial communities from various areas in North America, analyzing microbe dynamics in response to fracking.</title>
        <authorList>
            <person name="Lamendella R."/>
        </authorList>
    </citation>
    <scope>NUCLEOTIDE SEQUENCE [LARGE SCALE GENOMIC DNA]</scope>
    <source>
        <strain evidence="1 2">6_TX</strain>
    </source>
</reference>
<sequence>MNAKGMLEELMKQASHGASQAKHGGADIGRLLSSNALGLLVGTKRGRKMSGKALKYGVIAGVGMLAWKAWQQRQAKQSQSTAYGAAVEDEPPFERLQDEVAKEHRSQMILRAMIAAACADGHLDEIERTQLGEQIEAMGADAELRAWAAQQMLAPPSVTELAGEADSGQAAREMYLASAAIIDDQNPAERAWLDEFAAALKLDADVLRELELQAAAVT</sequence>